<feature type="domain" description="F5/8 type C" evidence="1">
    <location>
        <begin position="866"/>
        <end position="966"/>
    </location>
</feature>
<reference evidence="4" key="2">
    <citation type="submission" date="2025-08" db="UniProtKB">
        <authorList>
            <consortium name="RefSeq"/>
        </authorList>
    </citation>
    <scope>IDENTIFICATION</scope>
    <source>
        <strain evidence="4">S238N-H82</strain>
        <tissue evidence="4">Testes</tissue>
    </source>
</reference>
<dbReference type="OrthoDB" id="10041795at2759"/>
<dbReference type="CDD" id="cd00064">
    <property type="entry name" value="FU"/>
    <property type="match status" value="1"/>
</dbReference>
<dbReference type="Gene3D" id="2.60.120.260">
    <property type="entry name" value="Galactose-binding domain-like"/>
    <property type="match status" value="2"/>
</dbReference>
<evidence type="ECO:0000313" key="4">
    <source>
        <dbReference type="RefSeq" id="XP_035660339.1"/>
    </source>
</evidence>
<evidence type="ECO:0000313" key="3">
    <source>
        <dbReference type="Proteomes" id="UP000001554"/>
    </source>
</evidence>
<dbReference type="Pfam" id="PF00754">
    <property type="entry name" value="F5_F8_type_C"/>
    <property type="match status" value="1"/>
</dbReference>
<dbReference type="SUPFAM" id="SSF49785">
    <property type="entry name" value="Galactose-binding domain-like"/>
    <property type="match status" value="2"/>
</dbReference>
<dbReference type="PROSITE" id="PS50022">
    <property type="entry name" value="FA58C_3"/>
    <property type="match status" value="1"/>
</dbReference>
<gene>
    <name evidence="4" type="primary">LOC118405045</name>
</gene>
<dbReference type="KEGG" id="bfo:118405045"/>
<reference evidence="3" key="1">
    <citation type="journal article" date="2020" name="Nat. Ecol. Evol.">
        <title>Deeply conserved synteny resolves early events in vertebrate evolution.</title>
        <authorList>
            <person name="Simakov O."/>
            <person name="Marletaz F."/>
            <person name="Yue J.X."/>
            <person name="O'Connell B."/>
            <person name="Jenkins J."/>
            <person name="Brandt A."/>
            <person name="Calef R."/>
            <person name="Tung C.H."/>
            <person name="Huang T.K."/>
            <person name="Schmutz J."/>
            <person name="Satoh N."/>
            <person name="Yu J.K."/>
            <person name="Putnam N.H."/>
            <person name="Green R.E."/>
            <person name="Rokhsar D.S."/>
        </authorList>
    </citation>
    <scope>NUCLEOTIDE SEQUENCE [LARGE SCALE GENOMIC DNA]</scope>
    <source>
        <strain evidence="3">S238N-H82</strain>
    </source>
</reference>
<evidence type="ECO:0000259" key="2">
    <source>
        <dbReference type="PROSITE" id="PS51412"/>
    </source>
</evidence>
<dbReference type="RefSeq" id="XP_035660339.1">
    <property type="nucleotide sequence ID" value="XM_035804446.1"/>
</dbReference>
<dbReference type="GeneID" id="118405045"/>
<dbReference type="Proteomes" id="UP000001554">
    <property type="component" value="Chromosome 17"/>
</dbReference>
<dbReference type="InterPro" id="IPR020864">
    <property type="entry name" value="MACPF"/>
</dbReference>
<evidence type="ECO:0000259" key="1">
    <source>
        <dbReference type="PROSITE" id="PS50022"/>
    </source>
</evidence>
<keyword evidence="3" id="KW-1185">Reference proteome</keyword>
<dbReference type="InterPro" id="IPR000421">
    <property type="entry name" value="FA58C"/>
</dbReference>
<feature type="domain" description="MACPF" evidence="2">
    <location>
        <begin position="1"/>
        <end position="307"/>
    </location>
</feature>
<dbReference type="Pfam" id="PF01823">
    <property type="entry name" value="MACPF"/>
    <property type="match status" value="1"/>
</dbReference>
<dbReference type="InterPro" id="IPR008979">
    <property type="entry name" value="Galactose-bd-like_sf"/>
</dbReference>
<organism evidence="3 4">
    <name type="scientific">Branchiostoma floridae</name>
    <name type="common">Florida lancelet</name>
    <name type="synonym">Amphioxus</name>
    <dbReference type="NCBI Taxonomy" id="7739"/>
    <lineage>
        <taxon>Eukaryota</taxon>
        <taxon>Metazoa</taxon>
        <taxon>Chordata</taxon>
        <taxon>Cephalochordata</taxon>
        <taxon>Leptocardii</taxon>
        <taxon>Amphioxiformes</taxon>
        <taxon>Branchiostomatidae</taxon>
        <taxon>Branchiostoma</taxon>
    </lineage>
</organism>
<proteinExistence type="predicted"/>
<sequence>MMEGCGYVGVGFDGRGDYSSTSRRKTVVQRNCENAATYQGEDVPDNMNAHGIYDTEVTSYVFDGRESYRHSLQQSAGVSISGFGFQAAVDTAWGGSSSSEKQKFMSLIKCNIIRYEIFLDEVAPDSLSLPFLRDFLSLPKNFMQGKAKLQDFIIRYGTHFIKSAKFGGSFKLFKTQEATKSESLEEFSVQAQASYNSMFFNAGGHYSNEQSSEKSSSSQTSSTHLMIEGGDQEVAAIVADFYTTSFKETFTEWLKSVPTYPKPIEMFMGTMSELLNLNFKLLFPFDIGDAADGCFSQNLFTEEGTGRKYYNVPIPVKGSKGNKTAAHEKRYIKGYKVLNCNIILMFIILTFRYCDDSSIEEFQLSMDKKRLALERAIAVYMEEGPIPMTDFHLKGGYAGCQTDRLTIKGGDAGVSHPSWLDLINGDTYKIVFDTLVDINQNIKRNTEVYVVYSENSWNCHAPEDFLHIYNSYDNGRSDDTDNKKVSCFGFVMTYNERTGKFLVTVDDFKASIKVLGNLSTSLMNSKVARAEYISPLEHSEKNSGALASILEAPCTVKWSNSYQIKPAEEGGRCLYFVAASAGDIFVVFSAIPRDKTTWYHLQISFQGVALYKGMKLVKYEGAKSARSLGDSKLFQPYFICIEENMDKQQTNIKYGIGSDNAEKGLVYMVCNDNGKPLGIRFYSFGSGEEDVEIMDARIIEGGAAGQMECTGGTVMKDGMCVEDCHPECNGCIPKSPGSKLDTECRLCKHFSVRKDDGSTQCVAACPAGKKVAPNGVTCICEDYSVRNDDGSTQCVSACPVTTHQVATDGVTCEPKLKKWRDDDRCGPSYTTPTANPGQCDPNSAKPCCSSLGWCGNTVRHCTCAVCRDYRWLKRDSSWVVESAGTPWVNNRVTYDATKVLDGNTGTYWNPMHTGRYFNNWYIILDLAAPHTLTRIAINNRGDYDHDVAAFKLQKSQGNSPYNWEDVVSFTNVIKWTSRRQEFGGFRETAEYWRFVVTRTYGGYQPYLKELNFQGFEAGTNVALGMLAFQTTTRPDGGPARLAVDGNPSTRWTDGSCAHSQQEENPTWWVDLGQSYAVDRNIPSNIVFSEHSVQYTVDATRGQMRFGSRNVYKKEGSSKDELAADS</sequence>
<name>A0A9J7HIL9_BRAFL</name>
<dbReference type="InterPro" id="IPR006212">
    <property type="entry name" value="Furin_repeat"/>
</dbReference>
<dbReference type="PROSITE" id="PS51412">
    <property type="entry name" value="MACPF_2"/>
    <property type="match status" value="1"/>
</dbReference>
<dbReference type="PANTHER" id="PTHR46549:SF1">
    <property type="entry name" value="MACPF DOMAIN-CONTAINING PROTEIN"/>
    <property type="match status" value="1"/>
</dbReference>
<protein>
    <submittedName>
        <fullName evidence="4">Uncharacterized protein LOC118405045</fullName>
    </submittedName>
</protein>
<dbReference type="PANTHER" id="PTHR46549">
    <property type="entry name" value="MACPF DOMAIN-CONTAINING PROTEIN"/>
    <property type="match status" value="1"/>
</dbReference>
<accession>A0A9J7HIL9</accession>
<dbReference type="AlphaFoldDB" id="A0A9J7HIL9"/>